<evidence type="ECO:0000313" key="2">
    <source>
        <dbReference type="EMBL" id="MBR0562002.1"/>
    </source>
</evidence>
<dbReference type="AlphaFoldDB" id="A0A8J7VRY2"/>
<feature type="transmembrane region" description="Helical" evidence="1">
    <location>
        <begin position="88"/>
        <end position="116"/>
    </location>
</feature>
<feature type="transmembrane region" description="Helical" evidence="1">
    <location>
        <begin position="7"/>
        <end position="31"/>
    </location>
</feature>
<proteinExistence type="predicted"/>
<keyword evidence="4" id="KW-1185">Reference proteome</keyword>
<accession>A0A8J7VRY2</accession>
<dbReference type="EMBL" id="JAGQFT020000001">
    <property type="protein sequence ID" value="MBS7455845.1"/>
    <property type="molecule type" value="Genomic_DNA"/>
</dbReference>
<feature type="transmembrane region" description="Helical" evidence="1">
    <location>
        <begin position="51"/>
        <end position="76"/>
    </location>
</feature>
<dbReference type="PANTHER" id="PTHR39165:SF1">
    <property type="entry name" value="DUF456 DOMAIN-CONTAINING PROTEIN"/>
    <property type="match status" value="1"/>
</dbReference>
<evidence type="ECO:0000313" key="4">
    <source>
        <dbReference type="Proteomes" id="UP000675747"/>
    </source>
</evidence>
<feature type="transmembrane region" description="Helical" evidence="1">
    <location>
        <begin position="136"/>
        <end position="162"/>
    </location>
</feature>
<gene>
    <name evidence="3" type="ORF">KB893_001700</name>
    <name evidence="2" type="ORF">KB893_05675</name>
</gene>
<evidence type="ECO:0000256" key="1">
    <source>
        <dbReference type="SAM" id="Phobius"/>
    </source>
</evidence>
<reference evidence="2" key="2">
    <citation type="submission" date="2021-04" db="EMBL/GenBank/DDBJ databases">
        <authorList>
            <person name="Karlyshev A.V."/>
        </authorList>
    </citation>
    <scope>NUCLEOTIDE SEQUENCE</scope>
    <source>
        <strain evidence="2">LMG 29479</strain>
    </source>
</reference>
<sequence length="163" mass="16577">MSFDPTLLLYVLGALLVVVGIAGLILPALPGPPLVFGGMLVAAWAEDFERVGAVTLIVLAVMAALAYLIDFAAGVLGARRYGASTLALWGSAIGTVVGLFFGLPGLILGPFAGAAVGELIHSRRIGLASQVGMATWLGIVVGAIAKIALSFVMIGVFVFALIV</sequence>
<keyword evidence="1" id="KW-0472">Membrane</keyword>
<keyword evidence="1" id="KW-0812">Transmembrane</keyword>
<protein>
    <submittedName>
        <fullName evidence="2">DUF456 domain-containing protein</fullName>
    </submittedName>
</protein>
<dbReference type="Pfam" id="PF04306">
    <property type="entry name" value="DUF456"/>
    <property type="match status" value="1"/>
</dbReference>
<evidence type="ECO:0000313" key="3">
    <source>
        <dbReference type="EMBL" id="MBS7455845.1"/>
    </source>
</evidence>
<organism evidence="2">
    <name type="scientific">Coralloluteibacterium stylophorae</name>
    <dbReference type="NCBI Taxonomy" id="1776034"/>
    <lineage>
        <taxon>Bacteria</taxon>
        <taxon>Pseudomonadati</taxon>
        <taxon>Pseudomonadota</taxon>
        <taxon>Gammaproteobacteria</taxon>
        <taxon>Lysobacterales</taxon>
        <taxon>Lysobacteraceae</taxon>
        <taxon>Coralloluteibacterium</taxon>
    </lineage>
</organism>
<dbReference type="Proteomes" id="UP000675747">
    <property type="component" value="Unassembled WGS sequence"/>
</dbReference>
<dbReference type="PANTHER" id="PTHR39165">
    <property type="entry name" value="IG HYPOTHETICAL 17883"/>
    <property type="match status" value="1"/>
</dbReference>
<reference evidence="3 4" key="1">
    <citation type="journal article" date="2021" name="Microbiol. Resour. Announc.">
        <title>Draft Genome Sequence of Coralloluteibacterium stylophorae LMG 29479T.</title>
        <authorList>
            <person name="Karlyshev A.V."/>
            <person name="Kudryashova E.B."/>
            <person name="Ariskina E.V."/>
            <person name="Conroy A.P."/>
            <person name="Abidueva E.Y."/>
        </authorList>
    </citation>
    <scope>NUCLEOTIDE SEQUENCE [LARGE SCALE GENOMIC DNA]</scope>
    <source>
        <strain evidence="3 4">LMG 29479</strain>
    </source>
</reference>
<dbReference type="RefSeq" id="WP_211925967.1">
    <property type="nucleotide sequence ID" value="NZ_JAGQFT020000001.1"/>
</dbReference>
<name>A0A8J7VRY2_9GAMM</name>
<comment type="caution">
    <text evidence="2">The sequence shown here is derived from an EMBL/GenBank/DDBJ whole genome shotgun (WGS) entry which is preliminary data.</text>
</comment>
<dbReference type="InterPro" id="IPR007403">
    <property type="entry name" value="DUF456"/>
</dbReference>
<dbReference type="EMBL" id="JAGQFT010000030">
    <property type="protein sequence ID" value="MBR0562002.1"/>
    <property type="molecule type" value="Genomic_DNA"/>
</dbReference>
<keyword evidence="1" id="KW-1133">Transmembrane helix</keyword>